<feature type="compositionally biased region" description="Basic and acidic residues" evidence="1">
    <location>
        <begin position="461"/>
        <end position="509"/>
    </location>
</feature>
<feature type="region of interest" description="Disordered" evidence="1">
    <location>
        <begin position="541"/>
        <end position="686"/>
    </location>
</feature>
<feature type="compositionally biased region" description="Low complexity" evidence="1">
    <location>
        <begin position="180"/>
        <end position="191"/>
    </location>
</feature>
<dbReference type="Proteomes" id="UP000002700">
    <property type="component" value="Chromosome I"/>
</dbReference>
<dbReference type="EnsemblBacteria" id="ABA48701">
    <property type="protein sequence ID" value="ABA48701"/>
    <property type="gene ID" value="BURPS1710b_0136"/>
</dbReference>
<protein>
    <submittedName>
        <fullName evidence="2">Uncharacterized protein</fullName>
    </submittedName>
</protein>
<dbReference type="KEGG" id="bpm:BURPS1710b_0136"/>
<feature type="compositionally biased region" description="Low complexity" evidence="1">
    <location>
        <begin position="409"/>
        <end position="422"/>
    </location>
</feature>
<accession>Q3JY01</accession>
<proteinExistence type="predicted"/>
<reference evidence="2 3" key="1">
    <citation type="submission" date="2005-09" db="EMBL/GenBank/DDBJ databases">
        <authorList>
            <person name="Woods D.E."/>
            <person name="Nierman W.C."/>
        </authorList>
    </citation>
    <scope>NUCLEOTIDE SEQUENCE [LARGE SCALE GENOMIC DNA]</scope>
    <source>
        <strain evidence="2 3">1710b</strain>
    </source>
</reference>
<feature type="compositionally biased region" description="Basic and acidic residues" evidence="1">
    <location>
        <begin position="567"/>
        <end position="586"/>
    </location>
</feature>
<feature type="region of interest" description="Disordered" evidence="1">
    <location>
        <begin position="704"/>
        <end position="729"/>
    </location>
</feature>
<feature type="compositionally biased region" description="Basic residues" evidence="1">
    <location>
        <begin position="443"/>
        <end position="456"/>
    </location>
</feature>
<feature type="compositionally biased region" description="Basic and acidic residues" evidence="1">
    <location>
        <begin position="13"/>
        <end position="24"/>
    </location>
</feature>
<name>Q3JY01_BURP1</name>
<feature type="compositionally biased region" description="Basic and acidic residues" evidence="1">
    <location>
        <begin position="639"/>
        <end position="670"/>
    </location>
</feature>
<gene>
    <name evidence="2" type="ordered locus">BURPS1710b_0136</name>
</gene>
<feature type="region of interest" description="Disordered" evidence="1">
    <location>
        <begin position="216"/>
        <end position="509"/>
    </location>
</feature>
<evidence type="ECO:0000256" key="1">
    <source>
        <dbReference type="SAM" id="MobiDB-lite"/>
    </source>
</evidence>
<evidence type="ECO:0000313" key="2">
    <source>
        <dbReference type="EMBL" id="ABA48701.1"/>
    </source>
</evidence>
<feature type="compositionally biased region" description="Basic residues" evidence="1">
    <location>
        <begin position="216"/>
        <end position="228"/>
    </location>
</feature>
<feature type="compositionally biased region" description="Basic residues" evidence="1">
    <location>
        <begin position="286"/>
        <end position="298"/>
    </location>
</feature>
<feature type="compositionally biased region" description="Basic and acidic residues" evidence="1">
    <location>
        <begin position="423"/>
        <end position="435"/>
    </location>
</feature>
<feature type="compositionally biased region" description="Basic residues" evidence="1">
    <location>
        <begin position="362"/>
        <end position="378"/>
    </location>
</feature>
<feature type="region of interest" description="Disordered" evidence="1">
    <location>
        <begin position="1"/>
        <end position="24"/>
    </location>
</feature>
<feature type="compositionally biased region" description="Basic residues" evidence="1">
    <location>
        <begin position="253"/>
        <end position="277"/>
    </location>
</feature>
<feature type="region of interest" description="Disordered" evidence="1">
    <location>
        <begin position="179"/>
        <end position="200"/>
    </location>
</feature>
<evidence type="ECO:0000313" key="3">
    <source>
        <dbReference type="Proteomes" id="UP000002700"/>
    </source>
</evidence>
<sequence>MRGRQQLELDVAGPERERVGGDRPRVDARRAVARERNAEPVRIAAHLARLPQRMARRLPEHLHRVERQLGQRADEAARRELVVGLAPADQVARLLVGVVRDAHERAPGRAAVAVRAAPGVLRRRLGAGVLVIHRASLCVAEAETVRPITQFPCRSVPSPKSPVSMRRCAAFEQPARDECSAMAQSAAPSARRAPRRRPDAPRRGVLARFWRNERRRARRAAHHRYRHARSNDESRGHATSEHRIPVPQAVREFHRRRMGRPGRRRVFRQRLARHRPAVHRDPSLARSRHRARARRRSRGQGGLGREGRGRARERAAEDRRPDGGEPHAPRRRRDDRQRQAAARNHRGRRAARDRPLPLLRGLHPRAGRLDRRYRRRHGGLPLPRAARRRRPDHPVELPAADGRVEARAGARGRQLRRAQAGRADARVDPRVRRADPGSAAARRAQHRQRLRPRGRQAARVEQADREDRVHGRDVDGPPHHAVREREPDSRHARAGRQEPEYFLRRRDGSRRQLLRQGARRLRDVRAEPGRSLHVPIARARRGEHLRSLHRTRAQARRGDQAGPSARFADDDRRAGVGRAAREDPVVHRHRPRRRRAMPDGRRAQRARRRARRRLLREADRVPRPQQDAHLPGRNLRAGARGDDVQDRGGSARDRERHAVRPGRRRLDARRQPRVPLRPRHPGGPRVDELLSRVSGARGVRRLQAIRHRPRDAQDDARPLPADEEPARQLQRKAARVLLIARGAGRLRAA</sequence>
<feature type="compositionally biased region" description="Basic and acidic residues" evidence="1">
    <location>
        <begin position="305"/>
        <end position="338"/>
    </location>
</feature>
<dbReference type="EMBL" id="CP000124">
    <property type="protein sequence ID" value="ABA48701.1"/>
    <property type="molecule type" value="Genomic_DNA"/>
</dbReference>
<feature type="compositionally biased region" description="Basic residues" evidence="1">
    <location>
        <begin position="603"/>
        <end position="614"/>
    </location>
</feature>
<organism evidence="2 3">
    <name type="scientific">Burkholderia pseudomallei (strain 1710b)</name>
    <dbReference type="NCBI Taxonomy" id="320372"/>
    <lineage>
        <taxon>Bacteria</taxon>
        <taxon>Pseudomonadati</taxon>
        <taxon>Pseudomonadota</taxon>
        <taxon>Betaproteobacteria</taxon>
        <taxon>Burkholderiales</taxon>
        <taxon>Burkholderiaceae</taxon>
        <taxon>Burkholderia</taxon>
        <taxon>pseudomallei group</taxon>
    </lineage>
</organism>
<dbReference type="HOGENOM" id="CLU_371194_0_0_4"/>
<dbReference type="AlphaFoldDB" id="Q3JY01"/>
<feature type="compositionally biased region" description="Basic and acidic residues" evidence="1">
    <location>
        <begin position="229"/>
        <end position="244"/>
    </location>
</feature>